<evidence type="ECO:0000259" key="6">
    <source>
        <dbReference type="Pfam" id="PF19037"/>
    </source>
</evidence>
<evidence type="ECO:0000256" key="2">
    <source>
        <dbReference type="ARBA" id="ARBA00008550"/>
    </source>
</evidence>
<evidence type="ECO:0000256" key="3">
    <source>
        <dbReference type="ARBA" id="ARBA00022490"/>
    </source>
</evidence>
<dbReference type="Pfam" id="PF19037">
    <property type="entry name" value="Fuz_longin_2"/>
    <property type="match status" value="1"/>
</dbReference>
<dbReference type="EMBL" id="GBHO01042525">
    <property type="protein sequence ID" value="JAG01079.1"/>
    <property type="molecule type" value="Transcribed_RNA"/>
</dbReference>
<name>A0A0A9VZP8_LYGHE</name>
<evidence type="ECO:0000259" key="5">
    <source>
        <dbReference type="Pfam" id="PF19036"/>
    </source>
</evidence>
<dbReference type="Pfam" id="PF19038">
    <property type="entry name" value="Fuz_longin_3"/>
    <property type="match status" value="1"/>
</dbReference>
<reference evidence="8" key="1">
    <citation type="journal article" date="2014" name="PLoS ONE">
        <title>Transcriptome-Based Identification of ABC Transporters in the Western Tarnished Plant Bug Lygus hesperus.</title>
        <authorList>
            <person name="Hull J.J."/>
            <person name="Chaney K."/>
            <person name="Geib S.M."/>
            <person name="Fabrick J.A."/>
            <person name="Brent C.S."/>
            <person name="Walsh D."/>
            <person name="Lavine L.C."/>
        </authorList>
    </citation>
    <scope>NUCLEOTIDE SEQUENCE</scope>
</reference>
<feature type="domain" description="FUZ/MON1/HPS1 first Longin" evidence="5">
    <location>
        <begin position="5"/>
        <end position="123"/>
    </location>
</feature>
<keyword evidence="4" id="KW-0206">Cytoskeleton</keyword>
<dbReference type="GO" id="GO:0005856">
    <property type="term" value="C:cytoskeleton"/>
    <property type="evidence" value="ECO:0007669"/>
    <property type="project" value="UniProtKB-SubCell"/>
</dbReference>
<dbReference type="GO" id="GO:1905515">
    <property type="term" value="P:non-motile cilium assembly"/>
    <property type="evidence" value="ECO:0007669"/>
    <property type="project" value="TreeGrafter"/>
</dbReference>
<comment type="similarity">
    <text evidence="2">Belongs to the fuzzy family.</text>
</comment>
<feature type="domain" description="FUZ/MON1/HPS1 third Longin" evidence="7">
    <location>
        <begin position="287"/>
        <end position="388"/>
    </location>
</feature>
<sequence length="400" mass="44585">MGANIVCVTSSGGLPIFSRKIGNVESLSFSTIGSLNGVHLFGKSKGLLLESTETENSTVVWKEYDDSLILICVAVMNGQEVVEEIIETVYNALIVFVGTNEIKNFKNVERFKRSLRPSYPIIDCILECLDFGDRNTNLDLLKLVEAILCREGKTLQIALDSFVEVIGTQFGWLTIENCVAAATDGWWSLVQIERKLLSHIVRSSSHCTCFDMPIYLPFKSPTVPIRLVSVCLINPIRVNVLCGSSPDLSAISQKSYQCWSPIVDTLKLAVQSHPRNIPSNLGFHDSINGFLLINMLLGKFLLCTSLKSTKKDSKSCAETLKSFYYNAVRILEKSETLHQPLETYWVAEYHKLHAIKEGDDLICVLFHSGIPTPCMRLISRETLNIIVSQGELSWSHSSSK</sequence>
<dbReference type="InterPro" id="IPR043971">
    <property type="entry name" value="FUZ/MON1/HPS1_longin_2"/>
</dbReference>
<organism evidence="8">
    <name type="scientific">Lygus hesperus</name>
    <name type="common">Western plant bug</name>
    <dbReference type="NCBI Taxonomy" id="30085"/>
    <lineage>
        <taxon>Eukaryota</taxon>
        <taxon>Metazoa</taxon>
        <taxon>Ecdysozoa</taxon>
        <taxon>Arthropoda</taxon>
        <taxon>Hexapoda</taxon>
        <taxon>Insecta</taxon>
        <taxon>Pterygota</taxon>
        <taxon>Neoptera</taxon>
        <taxon>Paraneoptera</taxon>
        <taxon>Hemiptera</taxon>
        <taxon>Heteroptera</taxon>
        <taxon>Panheteroptera</taxon>
        <taxon>Cimicomorpha</taxon>
        <taxon>Miridae</taxon>
        <taxon>Mirini</taxon>
        <taxon>Lygus</taxon>
    </lineage>
</organism>
<gene>
    <name evidence="8" type="ORF">CM83_72288</name>
</gene>
<evidence type="ECO:0008006" key="9">
    <source>
        <dbReference type="Google" id="ProtNLM"/>
    </source>
</evidence>
<dbReference type="Pfam" id="PF19036">
    <property type="entry name" value="Fuz_longin_1"/>
    <property type="match status" value="1"/>
</dbReference>
<evidence type="ECO:0000256" key="1">
    <source>
        <dbReference type="ARBA" id="ARBA00004245"/>
    </source>
</evidence>
<keyword evidence="3" id="KW-0963">Cytoplasm</keyword>
<reference evidence="8" key="2">
    <citation type="submission" date="2014-07" db="EMBL/GenBank/DDBJ databases">
        <authorList>
            <person name="Hull J."/>
        </authorList>
    </citation>
    <scope>NUCLEOTIDE SEQUENCE</scope>
</reference>
<dbReference type="GO" id="GO:0016192">
    <property type="term" value="P:vesicle-mediated transport"/>
    <property type="evidence" value="ECO:0007669"/>
    <property type="project" value="InterPro"/>
</dbReference>
<evidence type="ECO:0000256" key="4">
    <source>
        <dbReference type="ARBA" id="ARBA00023212"/>
    </source>
</evidence>
<protein>
    <recommendedName>
        <fullName evidence="9">Protein fuzzy</fullName>
    </recommendedName>
</protein>
<evidence type="ECO:0000313" key="8">
    <source>
        <dbReference type="EMBL" id="JAG01079.1"/>
    </source>
</evidence>
<comment type="subcellular location">
    <subcellularLocation>
        <location evidence="1">Cytoplasm</location>
        <location evidence="1">Cytoskeleton</location>
    </subcellularLocation>
</comment>
<feature type="domain" description="FUZ/MON1/HPS1 second Longin" evidence="6">
    <location>
        <begin position="169"/>
        <end position="259"/>
    </location>
</feature>
<dbReference type="PANTHER" id="PTHR13559">
    <property type="entry name" value="INTRACELLULAR TRAFFIC PROTEIN-RELATED"/>
    <property type="match status" value="1"/>
</dbReference>
<accession>A0A0A9VZP8</accession>
<dbReference type="AlphaFoldDB" id="A0A0A9VZP8"/>
<dbReference type="InterPro" id="IPR043970">
    <property type="entry name" value="FUZ/MON1/HPS1_longin_3"/>
</dbReference>
<evidence type="ECO:0000259" key="7">
    <source>
        <dbReference type="Pfam" id="PF19038"/>
    </source>
</evidence>
<dbReference type="InterPro" id="IPR026069">
    <property type="entry name" value="Fuzzy"/>
</dbReference>
<dbReference type="PANTHER" id="PTHR13559:SF1">
    <property type="entry name" value="PROTEIN FUZZY HOMOLOG"/>
    <property type="match status" value="1"/>
</dbReference>
<proteinExistence type="inferred from homology"/>
<dbReference type="InterPro" id="IPR043972">
    <property type="entry name" value="FUZ/MON1/HPS1_longin_1"/>
</dbReference>